<feature type="transmembrane region" description="Helical" evidence="1">
    <location>
        <begin position="272"/>
        <end position="290"/>
    </location>
</feature>
<dbReference type="GO" id="GO:0009103">
    <property type="term" value="P:lipopolysaccharide biosynthetic process"/>
    <property type="evidence" value="ECO:0007669"/>
    <property type="project" value="TreeGrafter"/>
</dbReference>
<keyword evidence="4" id="KW-0012">Acyltransferase</keyword>
<accession>A0A423PLD9</accession>
<keyword evidence="1" id="KW-0472">Membrane</keyword>
<feature type="transmembrane region" description="Helical" evidence="1">
    <location>
        <begin position="243"/>
        <end position="260"/>
    </location>
</feature>
<gene>
    <name evidence="4" type="ORF">SAJA_11395</name>
</gene>
<keyword evidence="4" id="KW-0808">Transferase</keyword>
<sequence length="667" mass="73427">MIKYRPEIDGLRAVAVIPVILFHAGFSWVSGGFVGVDVFFVISGYLITAILLKDLQENRFSVVGFYERRARRILPALFSVLIVVTPLAIVWLRPSQLKDYSEALFATVAFSSNILYWLTAGYFEPNSDLNLLLHTWSLGVEEQFYLFFPLLLAYLWRRQGSRASIYIGVICFASILLAEVGWRVFPTANFYLLPSRAWELGAGSLCAFYLHAGNTQRSSQALSVVGLLLILSSVFWLTADTAFPSLATLLPVVGSALIILGSGSKDLIGRMLGSRPFVLVGKLSFSAYLWHQPLMALARLRSLTTPSPVLMGALAVASLGIAYLSWRFVEEPFRGRPGRRLLHTRSRVFSASALGSALLLAIGLSGYLGNGWPERQTPSGKSFSELKLENLIQINYGLSPRCEGHFTLSDKCRTGPNPDVLVWGDSYAMYVANLVRSSPSFQGHEMVQMTKSSCAPIPGIAKITASRSPQWASSCINFNQRVLDWLGNQDRIKYVVMSSPLRVLDSKLYFDNSIHGASEQIVLERLKNLAKRLRSMGKNPLFVGPTPIADYDLSSCPLWSLRDGVDYDCEFSIHAIEAQRAHVLTTLQSQDFPYPVFGLMRNICPRGQCQTVTGGGMPLFRDDEHLSVGGSKALGAELDVFGALVGLVSPMVANSGQDSKPAQVGLR</sequence>
<evidence type="ECO:0000259" key="3">
    <source>
        <dbReference type="Pfam" id="PF19040"/>
    </source>
</evidence>
<name>A0A423PLD9_9GAMM</name>
<dbReference type="EMBL" id="AYKG01000036">
    <property type="protein sequence ID" value="ROO26352.1"/>
    <property type="molecule type" value="Genomic_DNA"/>
</dbReference>
<evidence type="ECO:0000259" key="2">
    <source>
        <dbReference type="Pfam" id="PF01757"/>
    </source>
</evidence>
<feature type="transmembrane region" description="Helical" evidence="1">
    <location>
        <begin position="135"/>
        <end position="156"/>
    </location>
</feature>
<dbReference type="Pfam" id="PF01757">
    <property type="entry name" value="Acyl_transf_3"/>
    <property type="match status" value="1"/>
</dbReference>
<evidence type="ECO:0000313" key="4">
    <source>
        <dbReference type="EMBL" id="ROO26352.1"/>
    </source>
</evidence>
<dbReference type="PANTHER" id="PTHR23028">
    <property type="entry name" value="ACETYLTRANSFERASE"/>
    <property type="match status" value="1"/>
</dbReference>
<reference evidence="4 5" key="1">
    <citation type="submission" date="2013-10" db="EMBL/GenBank/DDBJ databases">
        <title>Salinisphaera japonica YTM-1 Genome Sequencing.</title>
        <authorList>
            <person name="Lai Q."/>
            <person name="Li C."/>
            <person name="Shao Z."/>
        </authorList>
    </citation>
    <scope>NUCLEOTIDE SEQUENCE [LARGE SCALE GENOMIC DNA]</scope>
    <source>
        <strain evidence="4 5">YTM-1</strain>
    </source>
</reference>
<feature type="transmembrane region" description="Helical" evidence="1">
    <location>
        <begin position="163"/>
        <end position="185"/>
    </location>
</feature>
<evidence type="ECO:0000313" key="5">
    <source>
        <dbReference type="Proteomes" id="UP000285310"/>
    </source>
</evidence>
<feature type="transmembrane region" description="Helical" evidence="1">
    <location>
        <begin position="20"/>
        <end position="52"/>
    </location>
</feature>
<feature type="transmembrane region" description="Helical" evidence="1">
    <location>
        <begin position="310"/>
        <end position="329"/>
    </location>
</feature>
<dbReference type="GO" id="GO:0016747">
    <property type="term" value="F:acyltransferase activity, transferring groups other than amino-acyl groups"/>
    <property type="evidence" value="ECO:0007669"/>
    <property type="project" value="InterPro"/>
</dbReference>
<feature type="transmembrane region" description="Helical" evidence="1">
    <location>
        <begin position="349"/>
        <end position="369"/>
    </location>
</feature>
<dbReference type="Pfam" id="PF19040">
    <property type="entry name" value="SGNH"/>
    <property type="match status" value="1"/>
</dbReference>
<feature type="transmembrane region" description="Helical" evidence="1">
    <location>
        <begin position="72"/>
        <end position="92"/>
    </location>
</feature>
<comment type="caution">
    <text evidence="4">The sequence shown here is derived from an EMBL/GenBank/DDBJ whole genome shotgun (WGS) entry which is preliminary data.</text>
</comment>
<protein>
    <submittedName>
        <fullName evidence="4">Acyltransferase</fullName>
    </submittedName>
</protein>
<dbReference type="RefSeq" id="WP_184999859.1">
    <property type="nucleotide sequence ID" value="NZ_AYKG01000036.1"/>
</dbReference>
<dbReference type="InParanoid" id="A0A423PLD9"/>
<dbReference type="PANTHER" id="PTHR23028:SF53">
    <property type="entry name" value="ACYL_TRANSF_3 DOMAIN-CONTAINING PROTEIN"/>
    <property type="match status" value="1"/>
</dbReference>
<feature type="domain" description="Acyltransferase 3" evidence="2">
    <location>
        <begin position="6"/>
        <end position="326"/>
    </location>
</feature>
<dbReference type="Proteomes" id="UP000285310">
    <property type="component" value="Unassembled WGS sequence"/>
</dbReference>
<dbReference type="GO" id="GO:0016020">
    <property type="term" value="C:membrane"/>
    <property type="evidence" value="ECO:0007669"/>
    <property type="project" value="TreeGrafter"/>
</dbReference>
<proteinExistence type="predicted"/>
<feature type="domain" description="SGNH" evidence="3">
    <location>
        <begin position="402"/>
        <end position="638"/>
    </location>
</feature>
<evidence type="ECO:0000256" key="1">
    <source>
        <dbReference type="SAM" id="Phobius"/>
    </source>
</evidence>
<dbReference type="InterPro" id="IPR002656">
    <property type="entry name" value="Acyl_transf_3_dom"/>
</dbReference>
<keyword evidence="1" id="KW-0812">Transmembrane</keyword>
<dbReference type="AlphaFoldDB" id="A0A423PLD9"/>
<keyword evidence="5" id="KW-1185">Reference proteome</keyword>
<organism evidence="4 5">
    <name type="scientific">Salinisphaera japonica YTM-1</name>
    <dbReference type="NCBI Taxonomy" id="1209778"/>
    <lineage>
        <taxon>Bacteria</taxon>
        <taxon>Pseudomonadati</taxon>
        <taxon>Pseudomonadota</taxon>
        <taxon>Gammaproteobacteria</taxon>
        <taxon>Salinisphaerales</taxon>
        <taxon>Salinisphaeraceae</taxon>
        <taxon>Salinisphaera</taxon>
    </lineage>
</organism>
<feature type="transmembrane region" description="Helical" evidence="1">
    <location>
        <begin position="221"/>
        <end position="237"/>
    </location>
</feature>
<keyword evidence="1" id="KW-1133">Transmembrane helix</keyword>
<feature type="transmembrane region" description="Helical" evidence="1">
    <location>
        <begin position="197"/>
        <end position="214"/>
    </location>
</feature>
<dbReference type="InterPro" id="IPR043968">
    <property type="entry name" value="SGNH"/>
</dbReference>
<dbReference type="InterPro" id="IPR050879">
    <property type="entry name" value="Acyltransferase_3"/>
</dbReference>